<evidence type="ECO:0000313" key="2">
    <source>
        <dbReference type="EMBL" id="CAG8778589.1"/>
    </source>
</evidence>
<feature type="non-terminal residue" evidence="2">
    <location>
        <position position="75"/>
    </location>
</feature>
<evidence type="ECO:0000256" key="1">
    <source>
        <dbReference type="SAM" id="MobiDB-lite"/>
    </source>
</evidence>
<feature type="region of interest" description="Disordered" evidence="1">
    <location>
        <begin position="50"/>
        <end position="75"/>
    </location>
</feature>
<dbReference type="AlphaFoldDB" id="A0A9N9JJ20"/>
<gene>
    <name evidence="2" type="ORF">RFULGI_LOCUS15615</name>
</gene>
<reference evidence="2" key="1">
    <citation type="submission" date="2021-06" db="EMBL/GenBank/DDBJ databases">
        <authorList>
            <person name="Kallberg Y."/>
            <person name="Tangrot J."/>
            <person name="Rosling A."/>
        </authorList>
    </citation>
    <scope>NUCLEOTIDE SEQUENCE</scope>
    <source>
        <strain evidence="2">IN212</strain>
    </source>
</reference>
<proteinExistence type="predicted"/>
<feature type="non-terminal residue" evidence="2">
    <location>
        <position position="1"/>
    </location>
</feature>
<protein>
    <submittedName>
        <fullName evidence="2">553_t:CDS:1</fullName>
    </submittedName>
</protein>
<dbReference type="EMBL" id="CAJVPZ010051132">
    <property type="protein sequence ID" value="CAG8778589.1"/>
    <property type="molecule type" value="Genomic_DNA"/>
</dbReference>
<keyword evidence="3" id="KW-1185">Reference proteome</keyword>
<organism evidence="2 3">
    <name type="scientific">Racocetra fulgida</name>
    <dbReference type="NCBI Taxonomy" id="60492"/>
    <lineage>
        <taxon>Eukaryota</taxon>
        <taxon>Fungi</taxon>
        <taxon>Fungi incertae sedis</taxon>
        <taxon>Mucoromycota</taxon>
        <taxon>Glomeromycotina</taxon>
        <taxon>Glomeromycetes</taxon>
        <taxon>Diversisporales</taxon>
        <taxon>Gigasporaceae</taxon>
        <taxon>Racocetra</taxon>
    </lineage>
</organism>
<sequence length="75" mass="8377">IEDVRAVGGLLNKHTLSEALFSNKITILSLKSKISQLEFKLAHSIPRPSFFDSDTEITDEQEDSDTMPEITDTDP</sequence>
<feature type="compositionally biased region" description="Acidic residues" evidence="1">
    <location>
        <begin position="53"/>
        <end position="75"/>
    </location>
</feature>
<comment type="caution">
    <text evidence="2">The sequence shown here is derived from an EMBL/GenBank/DDBJ whole genome shotgun (WGS) entry which is preliminary data.</text>
</comment>
<dbReference type="Proteomes" id="UP000789396">
    <property type="component" value="Unassembled WGS sequence"/>
</dbReference>
<accession>A0A9N9JJ20</accession>
<evidence type="ECO:0000313" key="3">
    <source>
        <dbReference type="Proteomes" id="UP000789396"/>
    </source>
</evidence>
<name>A0A9N9JJ20_9GLOM</name>